<accession>A0A1M6G7W7</accession>
<evidence type="ECO:0000313" key="1">
    <source>
        <dbReference type="EMBL" id="SHJ06085.1"/>
    </source>
</evidence>
<organism evidence="1 2">
    <name type="scientific">Anaerovibrio lipolyticus DSM 3074</name>
    <dbReference type="NCBI Taxonomy" id="1120997"/>
    <lineage>
        <taxon>Bacteria</taxon>
        <taxon>Bacillati</taxon>
        <taxon>Bacillota</taxon>
        <taxon>Negativicutes</taxon>
        <taxon>Selenomonadales</taxon>
        <taxon>Selenomonadaceae</taxon>
        <taxon>Anaerovibrio</taxon>
    </lineage>
</organism>
<dbReference type="Proteomes" id="UP000191240">
    <property type="component" value="Unassembled WGS sequence"/>
</dbReference>
<dbReference type="EMBL" id="FQYW01000027">
    <property type="protein sequence ID" value="SHJ06085.1"/>
    <property type="molecule type" value="Genomic_DNA"/>
</dbReference>
<gene>
    <name evidence="1" type="ORF">SAMN02745671_02561</name>
</gene>
<dbReference type="OrthoDB" id="3078218at2"/>
<dbReference type="RefSeq" id="WP_080326289.1">
    <property type="nucleotide sequence ID" value="NZ_FQYW01000027.1"/>
</dbReference>
<dbReference type="InterPro" id="IPR006490">
    <property type="entry name" value="Maj_tail_phi13"/>
</dbReference>
<reference evidence="1 2" key="1">
    <citation type="submission" date="2016-11" db="EMBL/GenBank/DDBJ databases">
        <authorList>
            <person name="Jaros S."/>
            <person name="Januszkiewicz K."/>
            <person name="Wedrychowicz H."/>
        </authorList>
    </citation>
    <scope>NUCLEOTIDE SEQUENCE [LARGE SCALE GENOMIC DNA]</scope>
    <source>
        <strain evidence="1 2">DSM 3074</strain>
    </source>
</reference>
<dbReference type="AlphaFoldDB" id="A0A1M6G7W7"/>
<proteinExistence type="predicted"/>
<sequence>MIQSNITNSPFIGLKNFHVAELKSDPAGGEATYDTVISIPHIRSIQIKAQNNNASLYADNQSIDSASVTSEYELTIEIATLPLEYKALLLGHTIKDGVMVANKDDVAPYFCVMFESTKRNGKKRFCKFLKVQFSEPDENPKTKGENIDYNTPTLTAKAIYRTADGVAYKQADEEAGYTEETAGTWYETV</sequence>
<evidence type="ECO:0000313" key="2">
    <source>
        <dbReference type="Proteomes" id="UP000191240"/>
    </source>
</evidence>
<name>A0A1M6G7W7_9FIRM</name>
<dbReference type="Pfam" id="PF04630">
    <property type="entry name" value="Phage_TTP_1"/>
    <property type="match status" value="1"/>
</dbReference>
<dbReference type="InterPro" id="IPR006724">
    <property type="entry name" value="Phage_TTP"/>
</dbReference>
<protein>
    <submittedName>
        <fullName evidence="1">Phage major tail protein, phi13 family</fullName>
    </submittedName>
</protein>
<dbReference type="NCBIfam" id="TIGR01603">
    <property type="entry name" value="maj_tail_phi13"/>
    <property type="match status" value="1"/>
</dbReference>